<keyword evidence="3" id="KW-0227">DNA damage</keyword>
<dbReference type="Proteomes" id="UP000011704">
    <property type="component" value="Unassembled WGS sequence"/>
</dbReference>
<protein>
    <recommendedName>
        <fullName evidence="8">Abasic site processing protein</fullName>
        <ecNumber evidence="8">3.4.-.-</ecNumber>
    </recommendedName>
</protein>
<dbReference type="STRING" id="1266370.NITGR_980005"/>
<dbReference type="EC" id="3.4.-.-" evidence="8"/>
<dbReference type="GO" id="GO:0006508">
    <property type="term" value="P:proteolysis"/>
    <property type="evidence" value="ECO:0007669"/>
    <property type="project" value="UniProtKB-KW"/>
</dbReference>
<reference evidence="9 10" key="1">
    <citation type="journal article" date="2013" name="Front. Microbiol.">
        <title>The genome of Nitrospina gracilis illuminates the metabolism and evolution of the major marine nitrite oxidizer.</title>
        <authorList>
            <person name="Luecker S."/>
            <person name="Nowka B."/>
            <person name="Rattei T."/>
            <person name="Spieck E."/>
            <person name="and Daims H."/>
        </authorList>
    </citation>
    <scope>NUCLEOTIDE SEQUENCE [LARGE SCALE GENOMIC DNA]</scope>
    <source>
        <strain evidence="9 10">3/211</strain>
    </source>
</reference>
<evidence type="ECO:0000256" key="5">
    <source>
        <dbReference type="ARBA" id="ARBA00023124"/>
    </source>
</evidence>
<dbReference type="GO" id="GO:0106300">
    <property type="term" value="P:protein-DNA covalent cross-linking repair"/>
    <property type="evidence" value="ECO:0007669"/>
    <property type="project" value="InterPro"/>
</dbReference>
<dbReference type="Pfam" id="PF02586">
    <property type="entry name" value="SRAP"/>
    <property type="match status" value="1"/>
</dbReference>
<evidence type="ECO:0000313" key="10">
    <source>
        <dbReference type="Proteomes" id="UP000011704"/>
    </source>
</evidence>
<keyword evidence="7" id="KW-0456">Lyase</keyword>
<dbReference type="GO" id="GO:0003697">
    <property type="term" value="F:single-stranded DNA binding"/>
    <property type="evidence" value="ECO:0007669"/>
    <property type="project" value="InterPro"/>
</dbReference>
<comment type="caution">
    <text evidence="9">The sequence shown here is derived from an EMBL/GenBank/DDBJ whole genome shotgun (WGS) entry which is preliminary data.</text>
</comment>
<keyword evidence="5" id="KW-0190">Covalent protein-DNA linkage</keyword>
<dbReference type="Gene3D" id="3.90.1680.10">
    <property type="entry name" value="SOS response associated peptidase-like"/>
    <property type="match status" value="1"/>
</dbReference>
<keyword evidence="2 8" id="KW-0645">Protease</keyword>
<organism evidence="9 10">
    <name type="scientific">Nitrospina gracilis (strain 3/211)</name>
    <dbReference type="NCBI Taxonomy" id="1266370"/>
    <lineage>
        <taxon>Bacteria</taxon>
        <taxon>Pseudomonadati</taxon>
        <taxon>Nitrospinota/Tectimicrobiota group</taxon>
        <taxon>Nitrospinota</taxon>
        <taxon>Nitrospinia</taxon>
        <taxon>Nitrospinales</taxon>
        <taxon>Nitrospinaceae</taxon>
        <taxon>Nitrospina</taxon>
    </lineage>
</organism>
<sequence>MCGRYSLTKSVKTLQEHFEAIPVGVTHQARYNIAPSQILPVVVAENGERQLRPMRWGLLPSWAKDEKLGHKLINARAETVHEKPSFKTAFRSTRCLVPADGFYEWKQDNGTKTPQYIFLQDGGLFAFAGLWSTWNGPKGPVDTFTIITTEANRQLQALHHRMPVILNPESYSDWLNASTSSQDLKTLLRPLAGNALGFHAVTTLVNSPKNDVADCRKPLTN</sequence>
<evidence type="ECO:0000256" key="2">
    <source>
        <dbReference type="ARBA" id="ARBA00022670"/>
    </source>
</evidence>
<evidence type="ECO:0000256" key="1">
    <source>
        <dbReference type="ARBA" id="ARBA00008136"/>
    </source>
</evidence>
<accession>M1Z319</accession>
<evidence type="ECO:0000313" key="9">
    <source>
        <dbReference type="EMBL" id="CCQ92130.1"/>
    </source>
</evidence>
<keyword evidence="10" id="KW-1185">Reference proteome</keyword>
<dbReference type="PANTHER" id="PTHR13604">
    <property type="entry name" value="DC12-RELATED"/>
    <property type="match status" value="1"/>
</dbReference>
<dbReference type="AlphaFoldDB" id="M1Z319"/>
<gene>
    <name evidence="9" type="ORF">NITGR_980005</name>
</gene>
<dbReference type="EMBL" id="CAQJ01000108">
    <property type="protein sequence ID" value="CCQ92130.1"/>
    <property type="molecule type" value="Genomic_DNA"/>
</dbReference>
<dbReference type="HOGENOM" id="CLU_035990_6_2_0"/>
<dbReference type="OrthoDB" id="9782620at2"/>
<dbReference type="InterPro" id="IPR036590">
    <property type="entry name" value="SRAP-like"/>
</dbReference>
<dbReference type="FunCoup" id="M1Z319">
    <property type="interactions" value="230"/>
</dbReference>
<comment type="similarity">
    <text evidence="1 8">Belongs to the SOS response-associated peptidase family.</text>
</comment>
<dbReference type="SUPFAM" id="SSF143081">
    <property type="entry name" value="BB1717-like"/>
    <property type="match status" value="1"/>
</dbReference>
<evidence type="ECO:0000256" key="4">
    <source>
        <dbReference type="ARBA" id="ARBA00022801"/>
    </source>
</evidence>
<dbReference type="InParanoid" id="M1Z319"/>
<evidence type="ECO:0000256" key="7">
    <source>
        <dbReference type="ARBA" id="ARBA00023239"/>
    </source>
</evidence>
<dbReference type="GO" id="GO:0016829">
    <property type="term" value="F:lyase activity"/>
    <property type="evidence" value="ECO:0007669"/>
    <property type="project" value="UniProtKB-KW"/>
</dbReference>
<evidence type="ECO:0000256" key="3">
    <source>
        <dbReference type="ARBA" id="ARBA00022763"/>
    </source>
</evidence>
<evidence type="ECO:0000256" key="8">
    <source>
        <dbReference type="RuleBase" id="RU364100"/>
    </source>
</evidence>
<name>M1Z319_NITG3</name>
<dbReference type="RefSeq" id="WP_005011711.1">
    <property type="nucleotide sequence ID" value="NZ_HG422173.1"/>
</dbReference>
<dbReference type="InterPro" id="IPR003738">
    <property type="entry name" value="SRAP"/>
</dbReference>
<dbReference type="PANTHER" id="PTHR13604:SF0">
    <property type="entry name" value="ABASIC SITE PROCESSING PROTEIN HMCES"/>
    <property type="match status" value="1"/>
</dbReference>
<proteinExistence type="inferred from homology"/>
<keyword evidence="4 8" id="KW-0378">Hydrolase</keyword>
<evidence type="ECO:0000256" key="6">
    <source>
        <dbReference type="ARBA" id="ARBA00023125"/>
    </source>
</evidence>
<keyword evidence="6" id="KW-0238">DNA-binding</keyword>
<dbReference type="GO" id="GO:0008233">
    <property type="term" value="F:peptidase activity"/>
    <property type="evidence" value="ECO:0007669"/>
    <property type="project" value="UniProtKB-KW"/>
</dbReference>